<dbReference type="InterPro" id="IPR029752">
    <property type="entry name" value="D-isomer_DH_CS1"/>
</dbReference>
<evidence type="ECO:0000256" key="1">
    <source>
        <dbReference type="ARBA" id="ARBA00005854"/>
    </source>
</evidence>
<evidence type="ECO:0000256" key="4">
    <source>
        <dbReference type="ARBA" id="ARBA00023027"/>
    </source>
</evidence>
<dbReference type="SUPFAM" id="SSF52283">
    <property type="entry name" value="Formate/glycerate dehydrogenase catalytic domain-like"/>
    <property type="match status" value="1"/>
</dbReference>
<reference evidence="8 9" key="1">
    <citation type="submission" date="2014-06" db="EMBL/GenBank/DDBJ databases">
        <title>Rhizobium pelagicum/R2-400B4.</title>
        <authorList>
            <person name="Kimes N.E."/>
            <person name="Lopez-Perez M."/>
        </authorList>
    </citation>
    <scope>NUCLEOTIDE SEQUENCE [LARGE SCALE GENOMIC DNA]</scope>
    <source>
        <strain evidence="8 9">R2-400B4</strain>
    </source>
</reference>
<organism evidence="8 9">
    <name type="scientific">Pseudorhizobium pelagicum</name>
    <dbReference type="NCBI Taxonomy" id="1509405"/>
    <lineage>
        <taxon>Bacteria</taxon>
        <taxon>Pseudomonadati</taxon>
        <taxon>Pseudomonadota</taxon>
        <taxon>Alphaproteobacteria</taxon>
        <taxon>Hyphomicrobiales</taxon>
        <taxon>Rhizobiaceae</taxon>
        <taxon>Rhizobium/Agrobacterium group</taxon>
        <taxon>Pseudorhizobium</taxon>
    </lineage>
</organism>
<dbReference type="Pfam" id="PF02826">
    <property type="entry name" value="2-Hacid_dh_C"/>
    <property type="match status" value="1"/>
</dbReference>
<dbReference type="PANTHER" id="PTHR42789:SF1">
    <property type="entry name" value="D-ISOMER SPECIFIC 2-HYDROXYACID DEHYDROGENASE FAMILY PROTEIN (AFU_ORTHOLOGUE AFUA_6G10090)"/>
    <property type="match status" value="1"/>
</dbReference>
<dbReference type="GO" id="GO:0016616">
    <property type="term" value="F:oxidoreductase activity, acting on the CH-OH group of donors, NAD or NADP as acceptor"/>
    <property type="evidence" value="ECO:0007669"/>
    <property type="project" value="InterPro"/>
</dbReference>
<dbReference type="GO" id="GO:0051287">
    <property type="term" value="F:NAD binding"/>
    <property type="evidence" value="ECO:0007669"/>
    <property type="project" value="InterPro"/>
</dbReference>
<accession>A0A922NYR1</accession>
<dbReference type="FunFam" id="3.40.50.720:FF:000203">
    <property type="entry name" value="D-3-phosphoglycerate dehydrogenase (SerA)"/>
    <property type="match status" value="1"/>
</dbReference>
<keyword evidence="4" id="KW-0520">NAD</keyword>
<dbReference type="Proteomes" id="UP000052167">
    <property type="component" value="Unassembled WGS sequence"/>
</dbReference>
<evidence type="ECO:0000313" key="8">
    <source>
        <dbReference type="EMBL" id="KEQ08306.1"/>
    </source>
</evidence>
<dbReference type="InterPro" id="IPR036291">
    <property type="entry name" value="NAD(P)-bd_dom_sf"/>
</dbReference>
<dbReference type="PANTHER" id="PTHR42789">
    <property type="entry name" value="D-ISOMER SPECIFIC 2-HYDROXYACID DEHYDROGENASE FAMILY PROTEIN (AFU_ORTHOLOGUE AFUA_6G10090)"/>
    <property type="match status" value="1"/>
</dbReference>
<dbReference type="RefSeq" id="WP_037160954.1">
    <property type="nucleotide sequence ID" value="NZ_CAJXID010000001.1"/>
</dbReference>
<dbReference type="PROSITE" id="PS00065">
    <property type="entry name" value="D_2_HYDROXYACID_DH_1"/>
    <property type="match status" value="1"/>
</dbReference>
<evidence type="ECO:0000256" key="5">
    <source>
        <dbReference type="RuleBase" id="RU003719"/>
    </source>
</evidence>
<evidence type="ECO:0000313" key="9">
    <source>
        <dbReference type="Proteomes" id="UP000052167"/>
    </source>
</evidence>
<dbReference type="InterPro" id="IPR050857">
    <property type="entry name" value="D-2-hydroxyacid_DH"/>
</dbReference>
<keyword evidence="9" id="KW-1185">Reference proteome</keyword>
<sequence>MNVAILDDYLHLSQEVADWSPVAARASVTVIDRHFPTIDAAAEALADYEILCTLRERLAFPRELIERLPRLRYLCVTGKRYDTVDIDAAREQGVVVSNTPVTGAGAGAVVELTWGLILALARNIAAEDRMMRSGGWQHFAGTTLRGKTLGVVGLGGLGTGVAAIGKAFGMRVIAWSPNLTRERAEAAGVELAEKQELFRLSDVVTLHLALAEATWQSVGAVELEAMKPTAFLVNTARAGLVDDESLLRALKTKKIAGAGLDVYAVEPLAADHELRTLDNVVLTPHLGYFTREMLGAYYSYAIENILSFLDGAPLRVVSAHD</sequence>
<dbReference type="InterPro" id="IPR006139">
    <property type="entry name" value="D-isomer_2_OHA_DH_cat_dom"/>
</dbReference>
<dbReference type="CDD" id="cd12169">
    <property type="entry name" value="PGDH_like_1"/>
    <property type="match status" value="1"/>
</dbReference>
<dbReference type="OrthoDB" id="9793626at2"/>
<evidence type="ECO:0000256" key="2">
    <source>
        <dbReference type="ARBA" id="ARBA00022605"/>
    </source>
</evidence>
<dbReference type="InterPro" id="IPR006140">
    <property type="entry name" value="D-isomer_DH_NAD-bd"/>
</dbReference>
<keyword evidence="2" id="KW-0028">Amino-acid biosynthesis</keyword>
<dbReference type="Pfam" id="PF00389">
    <property type="entry name" value="2-Hacid_dh"/>
    <property type="match status" value="1"/>
</dbReference>
<dbReference type="AlphaFoldDB" id="A0A922NYR1"/>
<gene>
    <name evidence="8" type="ORF">GV68_03230</name>
</gene>
<evidence type="ECO:0000256" key="3">
    <source>
        <dbReference type="ARBA" id="ARBA00023002"/>
    </source>
</evidence>
<feature type="domain" description="D-isomer specific 2-hydroxyacid dehydrogenase catalytic" evidence="6">
    <location>
        <begin position="27"/>
        <end position="315"/>
    </location>
</feature>
<feature type="domain" description="D-isomer specific 2-hydroxyacid dehydrogenase NAD-binding" evidence="7">
    <location>
        <begin position="115"/>
        <end position="287"/>
    </location>
</feature>
<evidence type="ECO:0000259" key="7">
    <source>
        <dbReference type="Pfam" id="PF02826"/>
    </source>
</evidence>
<keyword evidence="3 5" id="KW-0560">Oxidoreductase</keyword>
<protein>
    <submittedName>
        <fullName evidence="8">2-hydroxyacid dehydrogenase</fullName>
    </submittedName>
</protein>
<dbReference type="GO" id="GO:0008652">
    <property type="term" value="P:amino acid biosynthetic process"/>
    <property type="evidence" value="ECO:0007669"/>
    <property type="project" value="UniProtKB-KW"/>
</dbReference>
<name>A0A922NYR1_9HYPH</name>
<dbReference type="SUPFAM" id="SSF51735">
    <property type="entry name" value="NAD(P)-binding Rossmann-fold domains"/>
    <property type="match status" value="1"/>
</dbReference>
<dbReference type="EMBL" id="JOKJ01000010">
    <property type="protein sequence ID" value="KEQ08306.1"/>
    <property type="molecule type" value="Genomic_DNA"/>
</dbReference>
<evidence type="ECO:0000259" key="6">
    <source>
        <dbReference type="Pfam" id="PF00389"/>
    </source>
</evidence>
<comment type="similarity">
    <text evidence="1 5">Belongs to the D-isomer specific 2-hydroxyacid dehydrogenase family.</text>
</comment>
<dbReference type="Gene3D" id="3.40.50.720">
    <property type="entry name" value="NAD(P)-binding Rossmann-like Domain"/>
    <property type="match status" value="2"/>
</dbReference>
<proteinExistence type="inferred from homology"/>
<comment type="caution">
    <text evidence="8">The sequence shown here is derived from an EMBL/GenBank/DDBJ whole genome shotgun (WGS) entry which is preliminary data.</text>
</comment>